<protein>
    <submittedName>
        <fullName evidence="1">Uncharacterized protein</fullName>
    </submittedName>
</protein>
<organism evidence="1 2">
    <name type="scientific">Pichia kudriavzevii</name>
    <name type="common">Yeast</name>
    <name type="synonym">Issatchenkia orientalis</name>
    <dbReference type="NCBI Taxonomy" id="4909"/>
    <lineage>
        <taxon>Eukaryota</taxon>
        <taxon>Fungi</taxon>
        <taxon>Dikarya</taxon>
        <taxon>Ascomycota</taxon>
        <taxon>Saccharomycotina</taxon>
        <taxon>Pichiomycetes</taxon>
        <taxon>Pichiales</taxon>
        <taxon>Pichiaceae</taxon>
        <taxon>Pichia</taxon>
    </lineage>
</organism>
<dbReference type="EMBL" id="JQFK01001271">
    <property type="protein sequence ID" value="KGK34800.1"/>
    <property type="molecule type" value="Genomic_DNA"/>
</dbReference>
<dbReference type="Proteomes" id="UP000029867">
    <property type="component" value="Unassembled WGS sequence"/>
</dbReference>
<comment type="caution">
    <text evidence="1">The sequence shown here is derived from an EMBL/GenBank/DDBJ whole genome shotgun (WGS) entry which is preliminary data.</text>
</comment>
<gene>
    <name evidence="1" type="ORF">JL09_g6051</name>
</gene>
<accession>A0A099NQJ3</accession>
<evidence type="ECO:0000313" key="2">
    <source>
        <dbReference type="Proteomes" id="UP000029867"/>
    </source>
</evidence>
<name>A0A099NQJ3_PICKU</name>
<proteinExistence type="predicted"/>
<sequence>MSKKNVIIWKFH</sequence>
<evidence type="ECO:0000313" key="1">
    <source>
        <dbReference type="EMBL" id="KGK34800.1"/>
    </source>
</evidence>
<dbReference type="HOGENOM" id="CLU_3436840_0_0_1"/>
<reference evidence="2" key="1">
    <citation type="journal article" date="2014" name="Microb. Cell Fact.">
        <title>Exploiting Issatchenkia orientalis SD108 for succinic acid production.</title>
        <authorList>
            <person name="Xiao H."/>
            <person name="Shao Z."/>
            <person name="Jiang Y."/>
            <person name="Dole S."/>
            <person name="Zhao H."/>
        </authorList>
    </citation>
    <scope>NUCLEOTIDE SEQUENCE [LARGE SCALE GENOMIC DNA]</scope>
    <source>
        <strain evidence="2">SD108</strain>
    </source>
</reference>